<keyword evidence="7" id="KW-1185">Reference proteome</keyword>
<evidence type="ECO:0000313" key="6">
    <source>
        <dbReference type="EMBL" id="SIS85194.1"/>
    </source>
</evidence>
<evidence type="ECO:0000256" key="1">
    <source>
        <dbReference type="SAM" id="MobiDB-lite"/>
    </source>
</evidence>
<evidence type="ECO:0000259" key="4">
    <source>
        <dbReference type="Pfam" id="PF18818"/>
    </source>
</evidence>
<feature type="compositionally biased region" description="Low complexity" evidence="1">
    <location>
        <begin position="784"/>
        <end position="797"/>
    </location>
</feature>
<feature type="domain" description="N-terminal" evidence="2">
    <location>
        <begin position="14"/>
        <end position="139"/>
    </location>
</feature>
<dbReference type="InterPro" id="IPR034154">
    <property type="entry name" value="TOPRIM_DnaG/twinkle"/>
</dbReference>
<dbReference type="EMBL" id="FTOA01000004">
    <property type="protein sequence ID" value="SIS85194.1"/>
    <property type="molecule type" value="Genomic_DNA"/>
</dbReference>
<dbReference type="InterPro" id="IPR041459">
    <property type="entry name" value="MPTase-PolyVal"/>
</dbReference>
<dbReference type="RefSeq" id="WP_076400564.1">
    <property type="nucleotide sequence ID" value="NZ_FTOA01000004.1"/>
</dbReference>
<name>A0A1N7MGC5_9PROT</name>
<evidence type="ECO:0000259" key="5">
    <source>
        <dbReference type="Pfam" id="PF18974"/>
    </source>
</evidence>
<feature type="domain" description="DUF5710" evidence="5">
    <location>
        <begin position="334"/>
        <end position="376"/>
    </location>
</feature>
<dbReference type="Pfam" id="PF13362">
    <property type="entry name" value="Toprim_3"/>
    <property type="match status" value="1"/>
</dbReference>
<evidence type="ECO:0000259" key="3">
    <source>
        <dbReference type="Pfam" id="PF13362"/>
    </source>
</evidence>
<gene>
    <name evidence="6" type="ORF">SAMN05421779_104108</name>
</gene>
<feature type="region of interest" description="Disordered" evidence="1">
    <location>
        <begin position="374"/>
        <end position="398"/>
    </location>
</feature>
<dbReference type="CDD" id="cd01029">
    <property type="entry name" value="TOPRIM_primases"/>
    <property type="match status" value="1"/>
</dbReference>
<dbReference type="STRING" id="80876.SAMN05421779_104108"/>
<evidence type="ECO:0000259" key="2">
    <source>
        <dbReference type="Pfam" id="PF08401"/>
    </source>
</evidence>
<organism evidence="6 7">
    <name type="scientific">Insolitispirillum peregrinum</name>
    <dbReference type="NCBI Taxonomy" id="80876"/>
    <lineage>
        <taxon>Bacteria</taxon>
        <taxon>Pseudomonadati</taxon>
        <taxon>Pseudomonadota</taxon>
        <taxon>Alphaproteobacteria</taxon>
        <taxon>Rhodospirillales</taxon>
        <taxon>Novispirillaceae</taxon>
        <taxon>Insolitispirillum</taxon>
    </lineage>
</organism>
<dbReference type="InterPro" id="IPR043764">
    <property type="entry name" value="DUF5710"/>
</dbReference>
<evidence type="ECO:0000313" key="7">
    <source>
        <dbReference type="Proteomes" id="UP000185678"/>
    </source>
</evidence>
<feature type="domain" description="Polyvalent protein metallopeptidase" evidence="4">
    <location>
        <begin position="161"/>
        <end position="287"/>
    </location>
</feature>
<dbReference type="Pfam" id="PF18974">
    <property type="entry name" value="DUF5710"/>
    <property type="match status" value="2"/>
</dbReference>
<dbReference type="Pfam" id="PF08401">
    <property type="entry name" value="ArdcN"/>
    <property type="match status" value="1"/>
</dbReference>
<dbReference type="GO" id="GO:0003697">
    <property type="term" value="F:single-stranded DNA binding"/>
    <property type="evidence" value="ECO:0007669"/>
    <property type="project" value="InterPro"/>
</dbReference>
<sequence>MSDAPRKTPPASSFRQKVAEELIRRLEEGTAPWQHFVKPGLIKEPPFNPVSGTVYRGGNQMWLSMHDSYDPRWMTYNQAASVGAQVRKGARGVPIEFWKTHEQRVLRDEHGKPILGEDGKPQKATYELTRPIAQRFVVFNASQIDGLPPYKAPELSFDPIERAEGLLAGAGVPIHHDTQDRAFYRGGKVDEIHLPRREHFKDAAQYYATALHELGHATGHSSRLNRDLSGPFGSEKYAREELRAEISSLMVAQTLGIGHNPGNHAAYVASWIKVLKDDPNEIFRAARDAEVIQTWVLEPEKRQELHQRHASTKTQSVREAKGMEQSQDTPTATRVYLQVPFKEKDAAKAAGARWDKFVQKWYAPEGADMAALAQWQKQPETAATKSPEAAPADEVQQPTEKVWLAVPYQERLAAKQAGAKWDKAAKSWYAPEGTDRAALTPWLPIQAQAAPVERSPVEQFAEALAVHGLELKGAPVMDGQWHRVPVTGDRQGQLSGSYRGFLDGVANGQMVNFKQGGEAIQWTAASVAISPEQRAALAAEAAERAAARQSGLEAAHAAAARAAYGIWRNAPQWANRDNSPYLAAKNVHGYGVKVDAEGRLLVPLRDSDGHLHNLQTIGQRSEDGPGKTFLKNGRKTGLFHLIDPHKQAGKVPMVVAEGYATAAEVHQATGLPVAVAFDSGNLRPVAEALKAAWPQVPLMIAGDNDHHLENRPGQVNVGKVKATEAAQAVAGTLALPQLTTAQQAKGLTDWNDLAQDQGKAAVAAALAPLVATLRQQQGVRLQQDQQQAQTARQSKQAGQGMALGL</sequence>
<reference evidence="6 7" key="1">
    <citation type="submission" date="2017-01" db="EMBL/GenBank/DDBJ databases">
        <authorList>
            <person name="Mah S.A."/>
            <person name="Swanson W.J."/>
            <person name="Moy G.W."/>
            <person name="Vacquier V.D."/>
        </authorList>
    </citation>
    <scope>NUCLEOTIDE SEQUENCE [LARGE SCALE GENOMIC DNA]</scope>
    <source>
        <strain evidence="6 7">DSM 11589</strain>
    </source>
</reference>
<feature type="compositionally biased region" description="Polar residues" evidence="1">
    <location>
        <begin position="375"/>
        <end position="384"/>
    </location>
</feature>
<feature type="region of interest" description="Disordered" evidence="1">
    <location>
        <begin position="784"/>
        <end position="805"/>
    </location>
</feature>
<dbReference type="InterPro" id="IPR013610">
    <property type="entry name" value="ArdC_N"/>
</dbReference>
<protein>
    <submittedName>
        <fullName evidence="6">Antirestriction protein ArdC</fullName>
    </submittedName>
</protein>
<dbReference type="Pfam" id="PF18818">
    <property type="entry name" value="MPTase-PolyVal"/>
    <property type="match status" value="1"/>
</dbReference>
<proteinExistence type="predicted"/>
<dbReference type="AlphaFoldDB" id="A0A1N7MGC5"/>
<feature type="domain" description="Toprim" evidence="3">
    <location>
        <begin position="653"/>
        <end position="759"/>
    </location>
</feature>
<feature type="region of interest" description="Disordered" evidence="1">
    <location>
        <begin position="303"/>
        <end position="331"/>
    </location>
</feature>
<dbReference type="OrthoDB" id="9792687at2"/>
<accession>A0A1N7MGC5</accession>
<dbReference type="Proteomes" id="UP000185678">
    <property type="component" value="Unassembled WGS sequence"/>
</dbReference>
<feature type="domain" description="DUF5710" evidence="5">
    <location>
        <begin position="401"/>
        <end position="444"/>
    </location>
</feature>
<dbReference type="InterPro" id="IPR006171">
    <property type="entry name" value="TOPRIM_dom"/>
</dbReference>